<keyword evidence="2" id="KW-0472">Membrane</keyword>
<dbReference type="AlphaFoldDB" id="A0A7S1R3X5"/>
<evidence type="ECO:0000256" key="2">
    <source>
        <dbReference type="SAM" id="Phobius"/>
    </source>
</evidence>
<feature type="compositionally biased region" description="Basic residues" evidence="1">
    <location>
        <begin position="87"/>
        <end position="99"/>
    </location>
</feature>
<dbReference type="EMBL" id="HBGF01052202">
    <property type="protein sequence ID" value="CAD9154972.1"/>
    <property type="molecule type" value="Transcribed_RNA"/>
</dbReference>
<name>A0A7S1R3X5_NEODS</name>
<sequence length="99" mass="11066">MMFLINFPDSIHTWVFFVLLTGLAITTNWFLREIFAAGEDYESRRQRGDLDPKKDDGDEKKAEERGVEALAGGAAAVEDAKASPKAPAKKPARRARKEE</sequence>
<feature type="compositionally biased region" description="Low complexity" evidence="1">
    <location>
        <begin position="68"/>
        <end position="77"/>
    </location>
</feature>
<evidence type="ECO:0000313" key="3">
    <source>
        <dbReference type="EMBL" id="CAD9154972.1"/>
    </source>
</evidence>
<reference evidence="3" key="1">
    <citation type="submission" date="2021-01" db="EMBL/GenBank/DDBJ databases">
        <authorList>
            <person name="Corre E."/>
            <person name="Pelletier E."/>
            <person name="Niang G."/>
            <person name="Scheremetjew M."/>
            <person name="Finn R."/>
            <person name="Kale V."/>
            <person name="Holt S."/>
            <person name="Cochrane G."/>
            <person name="Meng A."/>
            <person name="Brown T."/>
            <person name="Cohen L."/>
        </authorList>
    </citation>
    <scope>NUCLEOTIDE SEQUENCE</scope>
    <source>
        <strain evidence="3">CCAP 1951/1</strain>
    </source>
</reference>
<protein>
    <submittedName>
        <fullName evidence="3">Uncharacterized protein</fullName>
    </submittedName>
</protein>
<organism evidence="3">
    <name type="scientific">Neobodo designis</name>
    <name type="common">Flagellated protozoan</name>
    <name type="synonym">Bodo designis</name>
    <dbReference type="NCBI Taxonomy" id="312471"/>
    <lineage>
        <taxon>Eukaryota</taxon>
        <taxon>Discoba</taxon>
        <taxon>Euglenozoa</taxon>
        <taxon>Kinetoplastea</taxon>
        <taxon>Metakinetoplastina</taxon>
        <taxon>Neobodonida</taxon>
        <taxon>Neobodo</taxon>
    </lineage>
</organism>
<proteinExistence type="predicted"/>
<feature type="compositionally biased region" description="Basic and acidic residues" evidence="1">
    <location>
        <begin position="42"/>
        <end position="67"/>
    </location>
</feature>
<feature type="transmembrane region" description="Helical" evidence="2">
    <location>
        <begin position="12"/>
        <end position="31"/>
    </location>
</feature>
<gene>
    <name evidence="3" type="ORF">NDES1114_LOCUS34925</name>
</gene>
<keyword evidence="2" id="KW-0812">Transmembrane</keyword>
<evidence type="ECO:0000256" key="1">
    <source>
        <dbReference type="SAM" id="MobiDB-lite"/>
    </source>
</evidence>
<feature type="region of interest" description="Disordered" evidence="1">
    <location>
        <begin position="42"/>
        <end position="99"/>
    </location>
</feature>
<accession>A0A7S1R3X5</accession>
<keyword evidence="2" id="KW-1133">Transmembrane helix</keyword>